<organism evidence="2">
    <name type="scientific">Caenorhabditis remanei</name>
    <name type="common">Caenorhabditis vulgaris</name>
    <dbReference type="NCBI Taxonomy" id="31234"/>
    <lineage>
        <taxon>Eukaryota</taxon>
        <taxon>Metazoa</taxon>
        <taxon>Ecdysozoa</taxon>
        <taxon>Nematoda</taxon>
        <taxon>Chromadorea</taxon>
        <taxon>Rhabditida</taxon>
        <taxon>Rhabditina</taxon>
        <taxon>Rhabditomorpha</taxon>
        <taxon>Rhabditoidea</taxon>
        <taxon>Rhabditidae</taxon>
        <taxon>Peloderinae</taxon>
        <taxon>Caenorhabditis</taxon>
    </lineage>
</organism>
<gene>
    <name evidence="1" type="ORF">CRE_25680</name>
</gene>
<reference evidence="1" key="1">
    <citation type="submission" date="2007-07" db="EMBL/GenBank/DDBJ databases">
        <title>PCAP assembly of the Caenorhabditis remanei genome.</title>
        <authorList>
            <consortium name="The Caenorhabditis remanei Sequencing Consortium"/>
            <person name="Wilson R.K."/>
        </authorList>
    </citation>
    <scope>NUCLEOTIDE SEQUENCE [LARGE SCALE GENOMIC DNA]</scope>
    <source>
        <strain evidence="1">PB4641</strain>
    </source>
</reference>
<keyword evidence="2" id="KW-1185">Reference proteome</keyword>
<dbReference type="AlphaFoldDB" id="E3MLF3"/>
<evidence type="ECO:0000313" key="2">
    <source>
        <dbReference type="Proteomes" id="UP000008281"/>
    </source>
</evidence>
<dbReference type="EMBL" id="DS268454">
    <property type="protein sequence ID" value="EFP04381.1"/>
    <property type="molecule type" value="Genomic_DNA"/>
</dbReference>
<name>E3MLF3_CAERE</name>
<dbReference type="InParanoid" id="E3MLF3"/>
<sequence>MGKIANETTIASDQIANETNIAIDPVIANETNIASDQIANDSKANEYLPKLQAASKGTKSISAFFAKKN</sequence>
<protein>
    <submittedName>
        <fullName evidence="1">Uncharacterized protein</fullName>
    </submittedName>
</protein>
<evidence type="ECO:0000313" key="1">
    <source>
        <dbReference type="EMBL" id="EFP04381.1"/>
    </source>
</evidence>
<dbReference type="Proteomes" id="UP000008281">
    <property type="component" value="Unassembled WGS sequence"/>
</dbReference>
<dbReference type="HOGENOM" id="CLU_2778300_0_0_1"/>
<accession>E3MLF3</accession>
<proteinExistence type="predicted"/>